<reference evidence="5 6" key="1">
    <citation type="submission" date="2018-05" db="EMBL/GenBank/DDBJ databases">
        <title>Genomic Encyclopedia of Type Strains, Phase IV (KMG-IV): sequencing the most valuable type-strain genomes for metagenomic binning, comparative biology and taxonomic classification.</title>
        <authorList>
            <person name="Goeker M."/>
        </authorList>
    </citation>
    <scope>NUCLEOTIDE SEQUENCE [LARGE SCALE GENOMIC DNA]</scope>
    <source>
        <strain evidence="5 6">DSM 28556</strain>
    </source>
</reference>
<dbReference type="OrthoDB" id="9765151at2"/>
<dbReference type="InterPro" id="IPR055399">
    <property type="entry name" value="CC_BshC"/>
</dbReference>
<name>A0A2V3WI84_9BACI</name>
<dbReference type="Proteomes" id="UP000247978">
    <property type="component" value="Unassembled WGS sequence"/>
</dbReference>
<comment type="caution">
    <text evidence="5">The sequence shown here is derived from an EMBL/GenBank/DDBJ whole genome shotgun (WGS) entry which is preliminary data.</text>
</comment>
<keyword evidence="6" id="KW-1185">Reference proteome</keyword>
<evidence type="ECO:0000256" key="1">
    <source>
        <dbReference type="ARBA" id="ARBA00022598"/>
    </source>
</evidence>
<comment type="similarity">
    <text evidence="2">Belongs to the BshC family.</text>
</comment>
<evidence type="ECO:0000259" key="3">
    <source>
        <dbReference type="Pfam" id="PF10079"/>
    </source>
</evidence>
<dbReference type="GO" id="GO:0016874">
    <property type="term" value="F:ligase activity"/>
    <property type="evidence" value="ECO:0007669"/>
    <property type="project" value="UniProtKB-UniRule"/>
</dbReference>
<dbReference type="AlphaFoldDB" id="A0A2V3WI84"/>
<evidence type="ECO:0000259" key="4">
    <source>
        <dbReference type="Pfam" id="PF24850"/>
    </source>
</evidence>
<dbReference type="EMBL" id="QJJQ01000003">
    <property type="protein sequence ID" value="PXW88509.1"/>
    <property type="molecule type" value="Genomic_DNA"/>
</dbReference>
<evidence type="ECO:0000313" key="5">
    <source>
        <dbReference type="EMBL" id="PXW88509.1"/>
    </source>
</evidence>
<evidence type="ECO:0000256" key="2">
    <source>
        <dbReference type="HAMAP-Rule" id="MF_01867"/>
    </source>
</evidence>
<organism evidence="5 6">
    <name type="scientific">Pseudogracilibacillus auburnensis</name>
    <dbReference type="NCBI Taxonomy" id="1494959"/>
    <lineage>
        <taxon>Bacteria</taxon>
        <taxon>Bacillati</taxon>
        <taxon>Bacillota</taxon>
        <taxon>Bacilli</taxon>
        <taxon>Bacillales</taxon>
        <taxon>Bacillaceae</taxon>
        <taxon>Pseudogracilibacillus</taxon>
    </lineage>
</organism>
<dbReference type="EC" id="6.-.-.-" evidence="2"/>
<dbReference type="HAMAP" id="MF_01867">
    <property type="entry name" value="BshC"/>
    <property type="match status" value="1"/>
</dbReference>
<keyword evidence="1 2" id="KW-0436">Ligase</keyword>
<dbReference type="Pfam" id="PF10079">
    <property type="entry name" value="Rossmann-like_BshC"/>
    <property type="match status" value="1"/>
</dbReference>
<gene>
    <name evidence="2" type="primary">bshC</name>
    <name evidence="5" type="ORF">DFR56_10313</name>
</gene>
<dbReference type="InterPro" id="IPR055398">
    <property type="entry name" value="Rossmann-like_BshC"/>
</dbReference>
<proteinExistence type="inferred from homology"/>
<dbReference type="PIRSF" id="PIRSF012535">
    <property type="entry name" value="UCP012535"/>
    <property type="match status" value="1"/>
</dbReference>
<comment type="function">
    <text evidence="2">Involved in bacillithiol (BSH) biosynthesis. May catalyze the last step of the pathway, the addition of cysteine to glucosamine malate (GlcN-Mal) to generate BSH.</text>
</comment>
<dbReference type="InterPro" id="IPR011199">
    <property type="entry name" value="Bacillithiol_biosynth_BshC"/>
</dbReference>
<accession>A0A2V3WI84</accession>
<sequence length="541" mass="63492">MRIKPIQLQNSNQLINDYRAQKEQIKDFFHYHPFEDFDKRVTDLKNRTFNRGKLTSILLEMNNGWDAPSSTLQQIDRLKDENSVVIIGGQQAGLLTGPMYTLNKIISIIKLAKEQENKLQIPVIPVFWIAGEDHDFDEINHIFSLKDQKIYKHTTKQAVMSKKSISHLEIDKEKTFVWVERAFRDLKETTFSKTIFDQIVSCLEQSNSYVDFFARLIYQLFPDEGVVLIDSAHPLIRNFESSYFKQFIQKQKLLAKSIYDTVQTLQQKGYSIPLEVEEDDANLFYHDENNERILLKRLEEIWVGKNDEVDLTTEQMMEIAEYYPTRLSNNVVTRPIMQELLFPSLAFVGGDGEIAYWAALRNAFQLFDLNMPPVVPRLSFTFITSRIEKLLETRVIELEDVINDGIEDVKVNWLMSQQTPPVQQLFSEVKQSITEVHRPLRHLAQTISADFSDEAQKNLEYLHEHITYLEQKAWRKLSDKYERQLGQFDEINHALRPNQVLQERMWSPLPFVNENGFDFIKNVIQIPNLSLQNNHYVIFFT</sequence>
<dbReference type="RefSeq" id="WP_110394354.1">
    <property type="nucleotide sequence ID" value="NZ_JBHUHB010000001.1"/>
</dbReference>
<feature type="domain" description="Bacillithiol biosynthesis BshC C-terminal coiled-coil" evidence="4">
    <location>
        <begin position="380"/>
        <end position="539"/>
    </location>
</feature>
<evidence type="ECO:0000313" key="6">
    <source>
        <dbReference type="Proteomes" id="UP000247978"/>
    </source>
</evidence>
<feature type="domain" description="Bacillithiol biosynthesis BshC N-terminal Rossmann-like" evidence="3">
    <location>
        <begin position="1"/>
        <end position="378"/>
    </location>
</feature>
<dbReference type="NCBIfam" id="TIGR03998">
    <property type="entry name" value="thiol_BshC"/>
    <property type="match status" value="1"/>
</dbReference>
<dbReference type="Pfam" id="PF24850">
    <property type="entry name" value="CC_BshC"/>
    <property type="match status" value="1"/>
</dbReference>
<protein>
    <recommendedName>
        <fullName evidence="2">Putative cysteine ligase BshC</fullName>
        <ecNumber evidence="2">6.-.-.-</ecNumber>
    </recommendedName>
</protein>